<reference evidence="1 2" key="1">
    <citation type="submission" date="2020-08" db="EMBL/GenBank/DDBJ databases">
        <title>Sequencing the genomes of 1000 actinobacteria strains.</title>
        <authorList>
            <person name="Klenk H.-P."/>
        </authorList>
    </citation>
    <scope>NUCLEOTIDE SEQUENCE [LARGE SCALE GENOMIC DNA]</scope>
    <source>
        <strain evidence="1 2">DSM 44320</strain>
    </source>
</reference>
<dbReference type="AlphaFoldDB" id="A0A7W5VK63"/>
<accession>A0A7W5VK63</accession>
<dbReference type="EMBL" id="JACIBV010000002">
    <property type="protein sequence ID" value="MBB3733099.1"/>
    <property type="molecule type" value="Genomic_DNA"/>
</dbReference>
<comment type="caution">
    <text evidence="1">The sequence shown here is derived from an EMBL/GenBank/DDBJ whole genome shotgun (WGS) entry which is preliminary data.</text>
</comment>
<sequence length="94" mass="10723">MSRQLALRLSPVVAFYQVDMAEAEELLITWRHPLHLPDDEHPTGRPYTRPFGSLAFVMEERGRRAAAVVLASTINASVCKSRGWHRYNTELFSP</sequence>
<dbReference type="RefSeq" id="WP_183661101.1">
    <property type="nucleotide sequence ID" value="NZ_JACIBV010000002.1"/>
</dbReference>
<evidence type="ECO:0000313" key="2">
    <source>
        <dbReference type="Proteomes" id="UP000579945"/>
    </source>
</evidence>
<gene>
    <name evidence="1" type="ORF">FHR33_009046</name>
</gene>
<evidence type="ECO:0000313" key="1">
    <source>
        <dbReference type="EMBL" id="MBB3733099.1"/>
    </source>
</evidence>
<organism evidence="1 2">
    <name type="scientific">Nonomuraea dietziae</name>
    <dbReference type="NCBI Taxonomy" id="65515"/>
    <lineage>
        <taxon>Bacteria</taxon>
        <taxon>Bacillati</taxon>
        <taxon>Actinomycetota</taxon>
        <taxon>Actinomycetes</taxon>
        <taxon>Streptosporangiales</taxon>
        <taxon>Streptosporangiaceae</taxon>
        <taxon>Nonomuraea</taxon>
    </lineage>
</organism>
<dbReference type="GeneID" id="95395070"/>
<proteinExistence type="predicted"/>
<protein>
    <submittedName>
        <fullName evidence="1">Uncharacterized protein</fullName>
    </submittedName>
</protein>
<dbReference type="Proteomes" id="UP000579945">
    <property type="component" value="Unassembled WGS sequence"/>
</dbReference>
<name>A0A7W5VK63_9ACTN</name>
<keyword evidence="2" id="KW-1185">Reference proteome</keyword>